<protein>
    <submittedName>
        <fullName evidence="3">Uncharacterized protein</fullName>
    </submittedName>
</protein>
<feature type="compositionally biased region" description="Basic and acidic residues" evidence="1">
    <location>
        <begin position="370"/>
        <end position="381"/>
    </location>
</feature>
<organism evidence="3 4">
    <name type="scientific">Ruminococcus albus SY3</name>
    <dbReference type="NCBI Taxonomy" id="1341156"/>
    <lineage>
        <taxon>Bacteria</taxon>
        <taxon>Bacillati</taxon>
        <taxon>Bacillota</taxon>
        <taxon>Clostridia</taxon>
        <taxon>Eubacteriales</taxon>
        <taxon>Oscillospiraceae</taxon>
        <taxon>Ruminococcus</taxon>
    </lineage>
</organism>
<keyword evidence="4" id="KW-1185">Reference proteome</keyword>
<sequence>MGAVSTSKRSSAGKNVLVFFIVFMILEMLIIFGVGKVFKNKDVTPSVLGYSLFITKEDLLKSDPNGGVIVAVPKNVLVIASDGVNDAKSKIGGPILCENVEDEGTGVYWLKDLKTEDGKDGVKYVVTNGGKEYVINNSDAIGFCASYYVTAGKVINFVTQKFGMICCAVVPLFLLVLIELIIAIATHSPEEDEDEDEDEVVEEKNVQLDDFLFGGKGETEQIAKRRKKPVSEDDEEEDDEDISVRKAVKPARNDDFDFDIGVRKTTKAPTTIPDIQAFPPQPAKQPADEADFDAREFFGVQPNNAGAPAPQQDNSSLRLKDDEYYEKASQLVEGSEAQARPSRRPAGQRPRRRRPVSSSNGADNGASLEDLMKLMEEEQNKLKGRMK</sequence>
<feature type="region of interest" description="Disordered" evidence="1">
    <location>
        <begin position="219"/>
        <end position="387"/>
    </location>
</feature>
<keyword evidence="2" id="KW-0472">Membrane</keyword>
<keyword evidence="2" id="KW-1133">Transmembrane helix</keyword>
<reference evidence="3 4" key="1">
    <citation type="submission" date="2013-06" db="EMBL/GenBank/DDBJ databases">
        <title>Rumen cellulosomics: divergent fiber-degrading strategies revealed by comparative genome-wide analysis of six Ruminococcal strains.</title>
        <authorList>
            <person name="Dassa B."/>
            <person name="Borovok I."/>
            <person name="Lamed R."/>
            <person name="Flint H."/>
            <person name="Yeoman C.J."/>
            <person name="White B."/>
            <person name="Bayer E.A."/>
        </authorList>
    </citation>
    <scope>NUCLEOTIDE SEQUENCE [LARGE SCALE GENOMIC DNA]</scope>
    <source>
        <strain evidence="3 4">SY3</strain>
    </source>
</reference>
<evidence type="ECO:0000313" key="4">
    <source>
        <dbReference type="Proteomes" id="UP000021369"/>
    </source>
</evidence>
<dbReference type="EMBL" id="JEOB01000002">
    <property type="protein sequence ID" value="EXM39461.1"/>
    <property type="molecule type" value="Genomic_DNA"/>
</dbReference>
<evidence type="ECO:0000313" key="3">
    <source>
        <dbReference type="EMBL" id="EXM39461.1"/>
    </source>
</evidence>
<name>A0A011VW19_RUMAL</name>
<dbReference type="OrthoDB" id="1817883at2"/>
<feature type="compositionally biased region" description="Acidic residues" evidence="1">
    <location>
        <begin position="232"/>
        <end position="241"/>
    </location>
</feature>
<dbReference type="Proteomes" id="UP000021369">
    <property type="component" value="Unassembled WGS sequence"/>
</dbReference>
<accession>A0A011VW19</accession>
<keyword evidence="2" id="KW-0812">Transmembrane</keyword>
<evidence type="ECO:0000256" key="1">
    <source>
        <dbReference type="SAM" id="MobiDB-lite"/>
    </source>
</evidence>
<comment type="caution">
    <text evidence="3">The sequence shown here is derived from an EMBL/GenBank/DDBJ whole genome shotgun (WGS) entry which is preliminary data.</text>
</comment>
<gene>
    <name evidence="3" type="ORF">RASY3_06065</name>
</gene>
<proteinExistence type="predicted"/>
<feature type="transmembrane region" description="Helical" evidence="2">
    <location>
        <begin position="16"/>
        <end position="38"/>
    </location>
</feature>
<evidence type="ECO:0000256" key="2">
    <source>
        <dbReference type="SAM" id="Phobius"/>
    </source>
</evidence>
<dbReference type="AlphaFoldDB" id="A0A011VW19"/>
<feature type="transmembrane region" description="Helical" evidence="2">
    <location>
        <begin position="162"/>
        <end position="185"/>
    </location>
</feature>
<dbReference type="PATRIC" id="fig|1341156.4.peg.1626"/>
<dbReference type="RefSeq" id="WP_037286078.1">
    <property type="nucleotide sequence ID" value="NZ_JEOB01000002.1"/>
</dbReference>